<dbReference type="EMBL" id="JAKELL010000007">
    <property type="protein sequence ID" value="KAH8997482.1"/>
    <property type="molecule type" value="Genomic_DNA"/>
</dbReference>
<feature type="compositionally biased region" description="Low complexity" evidence="2">
    <location>
        <begin position="252"/>
        <end position="281"/>
    </location>
</feature>
<feature type="compositionally biased region" description="Low complexity" evidence="2">
    <location>
        <begin position="129"/>
        <end position="140"/>
    </location>
</feature>
<evidence type="ECO:0000313" key="3">
    <source>
        <dbReference type="EMBL" id="KAH8997482.1"/>
    </source>
</evidence>
<accession>A0AAD4QB36</accession>
<proteinExistence type="predicted"/>
<feature type="compositionally biased region" description="Polar residues" evidence="2">
    <location>
        <begin position="376"/>
        <end position="390"/>
    </location>
</feature>
<dbReference type="Proteomes" id="UP001201163">
    <property type="component" value="Unassembled WGS sequence"/>
</dbReference>
<feature type="compositionally biased region" description="Polar residues" evidence="2">
    <location>
        <begin position="64"/>
        <end position="75"/>
    </location>
</feature>
<protein>
    <submittedName>
        <fullName evidence="3">Uncharacterized protein</fullName>
    </submittedName>
</protein>
<name>A0AAD4QB36_9AGAM</name>
<sequence length="673" mass="72414">MSKETITRSPKSAARRTTTRYSLNVLGKALADVMNKDTKDSSRERAAKKPKDSSHGFRKVGTVSAATTNAVSRRSSIGERPVSQEDTFSPAETITRTSRRRSALLKDTTSPATLGASAKAGPPPSPAVPTRRSTLRPRTLGNASALPKYRPRSALVESSKPPPSPPRLGTRKRVSSSDEEKDTSEGASEKPASVLQRAARPISPLPQRALPTDLPANRSPSPPTKLPTHARSSSIRNTVTPPPNKIERNLKSSTPTRSAIPRPPSSSSSSSSLSTPRTPTRLNARSNDSPTKKEASLRKPAHRQPESPLGKFIKQDRVPTVLKADHSLSDSGSSSAFTEEDSADDIEFMLGPAVSPTAPTPSLPRLRIRHEHDDTPQTPSRLSNLPTRSNLSYLSPVPPLASASPSHRLLRAGNDRGSLLSWDQLVAVGDRTLGEGEVESMIADIAAPFSPASSTADLESNVPESPSLSALPSPAGYGSISRVLLPDVTPSPAPAKHYQTQFTPEHSRPAAADASLVVMLRLQLASMENIAKERLGRINALEEQLSVAKEARMREAADLAAQVSALEEQMHTSLEYRERVANERAALEEQLRGAAVARESAVQQAVKSVTEDMGRTRLRAEAAARRRCEIAAAAHDAATSWMSVRTVAEGELDFVRSQRETLSFLLASLERNQ</sequence>
<keyword evidence="4" id="KW-1185">Reference proteome</keyword>
<feature type="region of interest" description="Disordered" evidence="2">
    <location>
        <begin position="1"/>
        <end position="20"/>
    </location>
</feature>
<organism evidence="3 4">
    <name type="scientific">Lactarius akahatsu</name>
    <dbReference type="NCBI Taxonomy" id="416441"/>
    <lineage>
        <taxon>Eukaryota</taxon>
        <taxon>Fungi</taxon>
        <taxon>Dikarya</taxon>
        <taxon>Basidiomycota</taxon>
        <taxon>Agaricomycotina</taxon>
        <taxon>Agaricomycetes</taxon>
        <taxon>Russulales</taxon>
        <taxon>Russulaceae</taxon>
        <taxon>Lactarius</taxon>
    </lineage>
</organism>
<reference evidence="3" key="1">
    <citation type="submission" date="2022-01" db="EMBL/GenBank/DDBJ databases">
        <title>Comparative genomics reveals a dynamic genome evolution in the ectomycorrhizal milk-cap (Lactarius) mushrooms.</title>
        <authorList>
            <consortium name="DOE Joint Genome Institute"/>
            <person name="Lebreton A."/>
            <person name="Tang N."/>
            <person name="Kuo A."/>
            <person name="LaButti K."/>
            <person name="Drula E."/>
            <person name="Barry K."/>
            <person name="Clum A."/>
            <person name="Lipzen A."/>
            <person name="Mousain D."/>
            <person name="Ng V."/>
            <person name="Wang R."/>
            <person name="Wang X."/>
            <person name="Dai Y."/>
            <person name="Henrissat B."/>
            <person name="Grigoriev I.V."/>
            <person name="Guerin-Laguette A."/>
            <person name="Yu F."/>
            <person name="Martin F.M."/>
        </authorList>
    </citation>
    <scope>NUCLEOTIDE SEQUENCE</scope>
    <source>
        <strain evidence="3">QP</strain>
    </source>
</reference>
<feature type="compositionally biased region" description="Basic and acidic residues" evidence="2">
    <location>
        <begin position="175"/>
        <end position="188"/>
    </location>
</feature>
<feature type="region of interest" description="Disordered" evidence="2">
    <location>
        <begin position="33"/>
        <end position="343"/>
    </location>
</feature>
<feature type="region of interest" description="Disordered" evidence="2">
    <location>
        <begin position="371"/>
        <end position="404"/>
    </location>
</feature>
<gene>
    <name evidence="3" type="ORF">EDB92DRAFT_1430715</name>
</gene>
<comment type="caution">
    <text evidence="3">The sequence shown here is derived from an EMBL/GenBank/DDBJ whole genome shotgun (WGS) entry which is preliminary data.</text>
</comment>
<evidence type="ECO:0000313" key="4">
    <source>
        <dbReference type="Proteomes" id="UP001201163"/>
    </source>
</evidence>
<feature type="coiled-coil region" evidence="1">
    <location>
        <begin position="524"/>
        <end position="597"/>
    </location>
</feature>
<feature type="compositionally biased region" description="Basic and acidic residues" evidence="2">
    <location>
        <begin position="34"/>
        <end position="55"/>
    </location>
</feature>
<feature type="compositionally biased region" description="Polar residues" evidence="2">
    <location>
        <begin position="230"/>
        <end position="239"/>
    </location>
</feature>
<evidence type="ECO:0000256" key="1">
    <source>
        <dbReference type="SAM" id="Coils"/>
    </source>
</evidence>
<feature type="compositionally biased region" description="Polar residues" evidence="2">
    <location>
        <begin position="84"/>
        <end position="96"/>
    </location>
</feature>
<dbReference type="AlphaFoldDB" id="A0AAD4QB36"/>
<keyword evidence="1" id="KW-0175">Coiled coil</keyword>
<feature type="compositionally biased region" description="Low complexity" evidence="2">
    <location>
        <begin position="391"/>
        <end position="404"/>
    </location>
</feature>
<evidence type="ECO:0000256" key="2">
    <source>
        <dbReference type="SAM" id="MobiDB-lite"/>
    </source>
</evidence>
<feature type="compositionally biased region" description="Basic and acidic residues" evidence="2">
    <location>
        <begin position="313"/>
        <end position="328"/>
    </location>
</feature>